<dbReference type="OrthoDB" id="6159439at2759"/>
<protein>
    <submittedName>
        <fullName evidence="2">Uncharacterized protein</fullName>
    </submittedName>
</protein>
<comment type="caution">
    <text evidence="2">The sequence shown here is derived from an EMBL/GenBank/DDBJ whole genome shotgun (WGS) entry which is preliminary data.</text>
</comment>
<proteinExistence type="predicted"/>
<sequence>MTENFERARGGTANQPEGPEKAEAEGPQIIRPPQQQKDSMRIPQHRERFCEELSQKCGGEETTPPPSVSQRGTSWEKRQKN</sequence>
<evidence type="ECO:0000313" key="3">
    <source>
        <dbReference type="Proteomes" id="UP000494256"/>
    </source>
</evidence>
<gene>
    <name evidence="2" type="ORF">APLA_LOCUS16460</name>
</gene>
<feature type="compositionally biased region" description="Basic and acidic residues" evidence="1">
    <location>
        <begin position="38"/>
        <end position="54"/>
    </location>
</feature>
<dbReference type="Proteomes" id="UP000494256">
    <property type="component" value="Unassembled WGS sequence"/>
</dbReference>
<organism evidence="2 3">
    <name type="scientific">Arctia plantaginis</name>
    <name type="common">Wood tiger moth</name>
    <name type="synonym">Phalaena plantaginis</name>
    <dbReference type="NCBI Taxonomy" id="874455"/>
    <lineage>
        <taxon>Eukaryota</taxon>
        <taxon>Metazoa</taxon>
        <taxon>Ecdysozoa</taxon>
        <taxon>Arthropoda</taxon>
        <taxon>Hexapoda</taxon>
        <taxon>Insecta</taxon>
        <taxon>Pterygota</taxon>
        <taxon>Neoptera</taxon>
        <taxon>Endopterygota</taxon>
        <taxon>Lepidoptera</taxon>
        <taxon>Glossata</taxon>
        <taxon>Ditrysia</taxon>
        <taxon>Noctuoidea</taxon>
        <taxon>Erebidae</taxon>
        <taxon>Arctiinae</taxon>
        <taxon>Arctia</taxon>
    </lineage>
</organism>
<evidence type="ECO:0000256" key="1">
    <source>
        <dbReference type="SAM" id="MobiDB-lite"/>
    </source>
</evidence>
<feature type="region of interest" description="Disordered" evidence="1">
    <location>
        <begin position="1"/>
        <end position="81"/>
    </location>
</feature>
<name>A0A8S1BLD8_ARCPL</name>
<reference evidence="2 3" key="1">
    <citation type="submission" date="2020-04" db="EMBL/GenBank/DDBJ databases">
        <authorList>
            <person name="Wallbank WR R."/>
            <person name="Pardo Diaz C."/>
            <person name="Kozak K."/>
            <person name="Martin S."/>
            <person name="Jiggins C."/>
            <person name="Moest M."/>
            <person name="Warren A I."/>
            <person name="Byers J.R.P. K."/>
            <person name="Montejo-Kovacevich G."/>
            <person name="Yen C E."/>
        </authorList>
    </citation>
    <scope>NUCLEOTIDE SEQUENCE [LARGE SCALE GENOMIC DNA]</scope>
</reference>
<dbReference type="EMBL" id="CADEBD010000731">
    <property type="protein sequence ID" value="CAB3259384.1"/>
    <property type="molecule type" value="Genomic_DNA"/>
</dbReference>
<dbReference type="AlphaFoldDB" id="A0A8S1BLD8"/>
<accession>A0A8S1BLD8</accession>
<evidence type="ECO:0000313" key="2">
    <source>
        <dbReference type="EMBL" id="CAB3259384.1"/>
    </source>
</evidence>